<accession>A0ACC2P9F7</accession>
<comment type="caution">
    <text evidence="1">The sequence shown here is derived from an EMBL/GenBank/DDBJ whole genome shotgun (WGS) entry which is preliminary data.</text>
</comment>
<evidence type="ECO:0000313" key="2">
    <source>
        <dbReference type="Proteomes" id="UP001239111"/>
    </source>
</evidence>
<organism evidence="1 2">
    <name type="scientific">Eretmocerus hayati</name>
    <dbReference type="NCBI Taxonomy" id="131215"/>
    <lineage>
        <taxon>Eukaryota</taxon>
        <taxon>Metazoa</taxon>
        <taxon>Ecdysozoa</taxon>
        <taxon>Arthropoda</taxon>
        <taxon>Hexapoda</taxon>
        <taxon>Insecta</taxon>
        <taxon>Pterygota</taxon>
        <taxon>Neoptera</taxon>
        <taxon>Endopterygota</taxon>
        <taxon>Hymenoptera</taxon>
        <taxon>Apocrita</taxon>
        <taxon>Proctotrupomorpha</taxon>
        <taxon>Chalcidoidea</taxon>
        <taxon>Aphelinidae</taxon>
        <taxon>Aphelininae</taxon>
        <taxon>Eretmocerus</taxon>
    </lineage>
</organism>
<name>A0ACC2P9F7_9HYME</name>
<protein>
    <submittedName>
        <fullName evidence="1">Uncharacterized protein</fullName>
    </submittedName>
</protein>
<reference evidence="1" key="1">
    <citation type="submission" date="2023-04" db="EMBL/GenBank/DDBJ databases">
        <title>A chromosome-level genome assembly of the parasitoid wasp Eretmocerus hayati.</title>
        <authorList>
            <person name="Zhong Y."/>
            <person name="Liu S."/>
            <person name="Liu Y."/>
        </authorList>
    </citation>
    <scope>NUCLEOTIDE SEQUENCE</scope>
    <source>
        <strain evidence="1">ZJU_SS_LIU_2023</strain>
    </source>
</reference>
<keyword evidence="2" id="KW-1185">Reference proteome</keyword>
<evidence type="ECO:0000313" key="1">
    <source>
        <dbReference type="EMBL" id="KAJ8679219.1"/>
    </source>
</evidence>
<proteinExistence type="predicted"/>
<dbReference type="EMBL" id="CM056742">
    <property type="protein sequence ID" value="KAJ8679219.1"/>
    <property type="molecule type" value="Genomic_DNA"/>
</dbReference>
<sequence length="243" mass="27660">MSADSELNVVNDLNDSMSICALGDDSNSLVVPEKCLQLKKFKDLGDDYKTFRELGYDSRRVEESHSIVHPAIFLEGDDIYVIQKILVPELHSMQGELFEGNASRELLENPDIFVDPEICKNVDKLLLLPYVSAFIAMKKIVDCCFSEKRGPDLEKHINELSQALEYIDVSETLKIHVNLTHLIHCLHFLDEDDALGLWSEQAGKSVQREFLKYWGRYKVDSVQNPAYAEKLKQAVIAFSSLHL</sequence>
<dbReference type="Proteomes" id="UP001239111">
    <property type="component" value="Chromosome 2"/>
</dbReference>
<gene>
    <name evidence="1" type="ORF">QAD02_015006</name>
</gene>